<evidence type="ECO:0000313" key="3">
    <source>
        <dbReference type="RefSeq" id="XP_042562367.1"/>
    </source>
</evidence>
<dbReference type="Pfam" id="PF15173">
    <property type="entry name" value="FAM180"/>
    <property type="match status" value="1"/>
</dbReference>
<evidence type="ECO:0000256" key="1">
    <source>
        <dbReference type="SAM" id="SignalP"/>
    </source>
</evidence>
<evidence type="ECO:0000313" key="2">
    <source>
        <dbReference type="Proteomes" id="UP000515152"/>
    </source>
</evidence>
<dbReference type="AlphaFoldDB" id="A0A8M1KEN3"/>
<protein>
    <submittedName>
        <fullName evidence="3">Protein FAM180A</fullName>
    </submittedName>
</protein>
<feature type="signal peptide" evidence="1">
    <location>
        <begin position="1"/>
        <end position="22"/>
    </location>
</feature>
<organism evidence="2 3">
    <name type="scientific">Clupea harengus</name>
    <name type="common">Atlantic herring</name>
    <dbReference type="NCBI Taxonomy" id="7950"/>
    <lineage>
        <taxon>Eukaryota</taxon>
        <taxon>Metazoa</taxon>
        <taxon>Chordata</taxon>
        <taxon>Craniata</taxon>
        <taxon>Vertebrata</taxon>
        <taxon>Euteleostomi</taxon>
        <taxon>Actinopterygii</taxon>
        <taxon>Neopterygii</taxon>
        <taxon>Teleostei</taxon>
        <taxon>Clupei</taxon>
        <taxon>Clupeiformes</taxon>
        <taxon>Clupeoidei</taxon>
        <taxon>Clupeidae</taxon>
        <taxon>Clupea</taxon>
    </lineage>
</organism>
<name>A0A8M1KEN3_CLUHA</name>
<feature type="chain" id="PRO_5035436011" evidence="1">
    <location>
        <begin position="23"/>
        <end position="175"/>
    </location>
</feature>
<accession>A0A8M1KEN3</accession>
<dbReference type="PANTHER" id="PTHR34034">
    <property type="entry name" value="PROTEIN FAM180A-RELATED"/>
    <property type="match status" value="1"/>
</dbReference>
<dbReference type="InterPro" id="IPR029170">
    <property type="entry name" value="FAM180"/>
</dbReference>
<dbReference type="Proteomes" id="UP000515152">
    <property type="component" value="Unplaced"/>
</dbReference>
<dbReference type="GeneID" id="122131764"/>
<dbReference type="KEGG" id="char:122131764"/>
<gene>
    <name evidence="3" type="primary">LOC122131764</name>
</gene>
<sequence>MIAKMPWFVTAWLFLGLGGLKDFCDMSVARTYTLLADASPGNHGGLNPQGFVKSVSDANLMFEFLLSGLEIDADNNIAMLDVELASMRQGRAFLALLNDNIPKSLSALEGMALSLERQDKPISSTRFEALVLGTVYSAYQARRQRPENEQRAWTDVLGRLANVTFVDLRKASVKL</sequence>
<dbReference type="OrthoDB" id="8935082at2759"/>
<proteinExistence type="predicted"/>
<keyword evidence="2" id="KW-1185">Reference proteome</keyword>
<dbReference type="PANTHER" id="PTHR34034:SF2">
    <property type="entry name" value="PROTEIN FAM180A"/>
    <property type="match status" value="1"/>
</dbReference>
<reference evidence="3" key="1">
    <citation type="submission" date="2025-08" db="UniProtKB">
        <authorList>
            <consortium name="RefSeq"/>
        </authorList>
    </citation>
    <scope>IDENTIFICATION</scope>
</reference>
<dbReference type="RefSeq" id="XP_042562367.1">
    <property type="nucleotide sequence ID" value="XM_042706433.1"/>
</dbReference>
<keyword evidence="1" id="KW-0732">Signal</keyword>